<dbReference type="Gene3D" id="3.20.20.190">
    <property type="entry name" value="Phosphatidylinositol (PI) phosphodiesterase"/>
    <property type="match status" value="1"/>
</dbReference>
<evidence type="ECO:0000256" key="1">
    <source>
        <dbReference type="SAM" id="SignalP"/>
    </source>
</evidence>
<protein>
    <recommendedName>
        <fullName evidence="2">Phosphatidylinositol-specific phospholipase C X domain-containing protein</fullName>
    </recommendedName>
</protein>
<dbReference type="CDD" id="cd08586">
    <property type="entry name" value="PI-PLCc_BcPLC_like"/>
    <property type="match status" value="1"/>
</dbReference>
<dbReference type="InterPro" id="IPR051057">
    <property type="entry name" value="PI-PLC_domain"/>
</dbReference>
<keyword evidence="4" id="KW-1185">Reference proteome</keyword>
<comment type="caution">
    <text evidence="3">The sequence shown here is derived from an EMBL/GenBank/DDBJ whole genome shotgun (WGS) entry which is preliminary data.</text>
</comment>
<dbReference type="InterPro" id="IPR000909">
    <property type="entry name" value="PLipase_C_PInositol-sp_X_dom"/>
</dbReference>
<feature type="domain" description="Phosphatidylinositol-specific phospholipase C X" evidence="2">
    <location>
        <begin position="72"/>
        <end position="241"/>
    </location>
</feature>
<dbReference type="Proteomes" id="UP000664132">
    <property type="component" value="Unassembled WGS sequence"/>
</dbReference>
<evidence type="ECO:0000313" key="3">
    <source>
        <dbReference type="EMBL" id="KAG4420479.1"/>
    </source>
</evidence>
<dbReference type="EMBL" id="JAFJYH010000083">
    <property type="protein sequence ID" value="KAG4420479.1"/>
    <property type="molecule type" value="Genomic_DNA"/>
</dbReference>
<dbReference type="GO" id="GO:0006629">
    <property type="term" value="P:lipid metabolic process"/>
    <property type="evidence" value="ECO:0007669"/>
    <property type="project" value="InterPro"/>
</dbReference>
<evidence type="ECO:0000313" key="4">
    <source>
        <dbReference type="Proteomes" id="UP000664132"/>
    </source>
</evidence>
<dbReference type="PANTHER" id="PTHR13593:SF116">
    <property type="entry name" value="PLC-LIKE PHOSPHODIESTERASE"/>
    <property type="match status" value="1"/>
</dbReference>
<dbReference type="GO" id="GO:0008081">
    <property type="term" value="F:phosphoric diester hydrolase activity"/>
    <property type="evidence" value="ECO:0007669"/>
    <property type="project" value="InterPro"/>
</dbReference>
<proteinExistence type="predicted"/>
<dbReference type="AlphaFoldDB" id="A0A8H7WBD2"/>
<feature type="signal peptide" evidence="1">
    <location>
        <begin position="1"/>
        <end position="19"/>
    </location>
</feature>
<sequence>MTFNYFTVFLLALAITSSASPTLLSSRNVDSRSSSQLTDFALQKVLQDASPIFGPYKKTTSKTSTWMKSYPDSTPLTHMNLPGTHDTQTWNYSLATQQSLSGITSLGGQPVYPASVFRCQEDPIISMLDAGIRVFDLRFAFDITNSSLVFWHSQALQSQSATVEDVLFGFYRWLDEHPSEALLVSLNYESGTSKYAQNGAAVQRAIYEVLMSEVAKRYLVQKRNELGTLGEARGKITLLRRFGLNALPEEDEEKLYGVYFPAEQWRDNSPDIELVYNEAKNLTAYIEDFYETGAPSGSGAEVNIQWKLNATTAHLEKAASSSMDSLFWTFASAEFNADVPSVSPRIMATGNGTESTPLGGVNQRLVPFLKGMKGKRLGIMMFDFFGTPGELVETLLSL</sequence>
<dbReference type="PANTHER" id="PTHR13593">
    <property type="match status" value="1"/>
</dbReference>
<name>A0A8H7WBD2_9HELO</name>
<dbReference type="SMART" id="SM00148">
    <property type="entry name" value="PLCXc"/>
    <property type="match status" value="1"/>
</dbReference>
<dbReference type="OrthoDB" id="1046782at2759"/>
<evidence type="ECO:0000259" key="2">
    <source>
        <dbReference type="SMART" id="SM00148"/>
    </source>
</evidence>
<keyword evidence="1" id="KW-0732">Signal</keyword>
<dbReference type="InterPro" id="IPR017946">
    <property type="entry name" value="PLC-like_Pdiesterase_TIM-brl"/>
</dbReference>
<organism evidence="3 4">
    <name type="scientific">Cadophora malorum</name>
    <dbReference type="NCBI Taxonomy" id="108018"/>
    <lineage>
        <taxon>Eukaryota</taxon>
        <taxon>Fungi</taxon>
        <taxon>Dikarya</taxon>
        <taxon>Ascomycota</taxon>
        <taxon>Pezizomycotina</taxon>
        <taxon>Leotiomycetes</taxon>
        <taxon>Helotiales</taxon>
        <taxon>Ploettnerulaceae</taxon>
        <taxon>Cadophora</taxon>
    </lineage>
</organism>
<dbReference type="Pfam" id="PF00388">
    <property type="entry name" value="PI-PLC-X"/>
    <property type="match status" value="1"/>
</dbReference>
<reference evidence="3" key="1">
    <citation type="submission" date="2021-02" db="EMBL/GenBank/DDBJ databases">
        <title>Genome sequence Cadophora malorum strain M34.</title>
        <authorList>
            <person name="Stefanovic E."/>
            <person name="Vu D."/>
            <person name="Scully C."/>
            <person name="Dijksterhuis J."/>
            <person name="Roader J."/>
            <person name="Houbraken J."/>
        </authorList>
    </citation>
    <scope>NUCLEOTIDE SEQUENCE</scope>
    <source>
        <strain evidence="3">M34</strain>
    </source>
</reference>
<dbReference type="PROSITE" id="PS50007">
    <property type="entry name" value="PIPLC_X_DOMAIN"/>
    <property type="match status" value="1"/>
</dbReference>
<gene>
    <name evidence="3" type="ORF">IFR04_006399</name>
</gene>
<accession>A0A8H7WBD2</accession>
<feature type="chain" id="PRO_5034064381" description="Phosphatidylinositol-specific phospholipase C X domain-containing protein" evidence="1">
    <location>
        <begin position="20"/>
        <end position="398"/>
    </location>
</feature>
<dbReference type="SUPFAM" id="SSF51695">
    <property type="entry name" value="PLC-like phosphodiesterases"/>
    <property type="match status" value="1"/>
</dbReference>